<reference evidence="2 3" key="1">
    <citation type="submission" date="2019-03" db="EMBL/GenBank/DDBJ databases">
        <title>Draft genome sequences of novel Actinobacteria.</title>
        <authorList>
            <person name="Sahin N."/>
            <person name="Ay H."/>
            <person name="Saygin H."/>
        </authorList>
    </citation>
    <scope>NUCLEOTIDE SEQUENCE [LARGE SCALE GENOMIC DNA]</scope>
    <source>
        <strain evidence="2 3">JCM 13523</strain>
    </source>
</reference>
<dbReference type="EMBL" id="SMKX01000006">
    <property type="protein sequence ID" value="TDD62479.1"/>
    <property type="molecule type" value="Genomic_DNA"/>
</dbReference>
<evidence type="ECO:0000313" key="3">
    <source>
        <dbReference type="Proteomes" id="UP000295124"/>
    </source>
</evidence>
<proteinExistence type="predicted"/>
<keyword evidence="3" id="KW-1185">Reference proteome</keyword>
<name>A0A4R4ZWJ8_9ACTN</name>
<comment type="caution">
    <text evidence="2">The sequence shown here is derived from an EMBL/GenBank/DDBJ whole genome shotgun (WGS) entry which is preliminary data.</text>
</comment>
<accession>A0A4R4ZWJ8</accession>
<dbReference type="RefSeq" id="WP_132165192.1">
    <property type="nucleotide sequence ID" value="NZ_SMKX01000006.1"/>
</dbReference>
<dbReference type="AlphaFoldDB" id="A0A4R4ZWJ8"/>
<dbReference type="Proteomes" id="UP000295124">
    <property type="component" value="Unassembled WGS sequence"/>
</dbReference>
<feature type="chain" id="PRO_5020783039" evidence="1">
    <location>
        <begin position="30"/>
        <end position="106"/>
    </location>
</feature>
<protein>
    <submittedName>
        <fullName evidence="2">Uncharacterized protein</fullName>
    </submittedName>
</protein>
<sequence>MRSKRLTWGLATALVVASTALLSVAPAQAVGGNCSAGKDKNPEYDQYRGKAACKSLQGDSRARPKLIRDGGPDYTGAYFTRLDTLYYTKWYGCYLGCEGAYEIAHV</sequence>
<keyword evidence="1" id="KW-0732">Signal</keyword>
<gene>
    <name evidence="2" type="ORF">E1263_03305</name>
</gene>
<evidence type="ECO:0000313" key="2">
    <source>
        <dbReference type="EMBL" id="TDD62479.1"/>
    </source>
</evidence>
<evidence type="ECO:0000256" key="1">
    <source>
        <dbReference type="SAM" id="SignalP"/>
    </source>
</evidence>
<organism evidence="2 3">
    <name type="scientific">Kribbella antibiotica</name>
    <dbReference type="NCBI Taxonomy" id="190195"/>
    <lineage>
        <taxon>Bacteria</taxon>
        <taxon>Bacillati</taxon>
        <taxon>Actinomycetota</taxon>
        <taxon>Actinomycetes</taxon>
        <taxon>Propionibacteriales</taxon>
        <taxon>Kribbellaceae</taxon>
        <taxon>Kribbella</taxon>
    </lineage>
</organism>
<feature type="signal peptide" evidence="1">
    <location>
        <begin position="1"/>
        <end position="29"/>
    </location>
</feature>